<evidence type="ECO:0000256" key="5">
    <source>
        <dbReference type="ARBA" id="ARBA00023211"/>
    </source>
</evidence>
<reference evidence="10 11" key="1">
    <citation type="submission" date="2016-10" db="EMBL/GenBank/DDBJ databases">
        <authorList>
            <person name="de Groot N.N."/>
        </authorList>
    </citation>
    <scope>NUCLEOTIDE SEQUENCE [LARGE SCALE GENOMIC DNA]</scope>
    <source>
        <strain evidence="10 11">DSM 18979</strain>
    </source>
</reference>
<accession>A0A1I0AL54</accession>
<evidence type="ECO:0000259" key="9">
    <source>
        <dbReference type="PROSITE" id="PS51371"/>
    </source>
</evidence>
<dbReference type="InterPro" id="IPR038222">
    <property type="entry name" value="DHHA2_dom_sf"/>
</dbReference>
<dbReference type="InterPro" id="IPR004097">
    <property type="entry name" value="DHHA2"/>
</dbReference>
<dbReference type="GO" id="GO:0004427">
    <property type="term" value="F:inorganic diphosphate phosphatase activity"/>
    <property type="evidence" value="ECO:0007669"/>
    <property type="project" value="UniProtKB-EC"/>
</dbReference>
<dbReference type="RefSeq" id="WP_090440176.1">
    <property type="nucleotide sequence ID" value="NZ_FOHU01000003.1"/>
</dbReference>
<dbReference type="PANTHER" id="PTHR12112:SF22">
    <property type="entry name" value="MANGANESE-DEPENDENT INORGANIC PYROPHOSPHATASE-RELATED"/>
    <property type="match status" value="1"/>
</dbReference>
<dbReference type="PANTHER" id="PTHR12112">
    <property type="entry name" value="BNIP - RELATED"/>
    <property type="match status" value="1"/>
</dbReference>
<sequence>MSIFIFGHKNPDTDSVASAIAFSYLKNKLGVETVPCILGDINKETSFVLDYFQLPIPHLLDNVKVQVRDLQYNFDKGVLGDASILTVYRLMESQGLQTVAIVDKENKLQGIVSMKDIAMGLIKGDFYHLETSLSNLIEGLDAKVLSGSAVDFDGKLSVLAYYYKTIAGALSEEDIIIVGDTYDVIEEAIQAKVQLIIVTGDKTIPKKYIHMAQDKGVTMLSVPMDTYYVSKIINQCSYVSTIMRRKNIVHFHENDYLEEIKEEIINTHFRNYPILDHDNTFLGFINKKHILNPQRKKTILVDHNEYAQSAEGLEESEILEIVDHHKLGDISTSMPINFKNSAVGSTCTIIYWLFKEYNIDLDKKIAGVLLAGIISDTMFFKSPTTTSIDKKAVEELKEILDLDVESFAMDMFKVGTSLEGQSIEQIFYKDFKEFNLAMHKTGISQVFTLDIEDVFNRKESFIEFIQKTHKNNQYDITLLLITDILKEGSYILYQCRNSHLISSAFHVENKQGVFVDGVVSRKKQVIPMLLEALHLIK</sequence>
<comment type="cofactor">
    <cofactor evidence="1">
        <name>Mn(2+)</name>
        <dbReference type="ChEBI" id="CHEBI:29035"/>
    </cofactor>
</comment>
<dbReference type="Proteomes" id="UP000199568">
    <property type="component" value="Unassembled WGS sequence"/>
</dbReference>
<gene>
    <name evidence="10" type="ORF">SAMN05660297_00977</name>
</gene>
<dbReference type="SUPFAM" id="SSF54631">
    <property type="entry name" value="CBS-domain pair"/>
    <property type="match status" value="1"/>
</dbReference>
<keyword evidence="8" id="KW-0129">CBS domain</keyword>
<protein>
    <recommendedName>
        <fullName evidence="2">inorganic diphosphatase</fullName>
        <ecNumber evidence="2">3.6.1.1</ecNumber>
    </recommendedName>
    <alternativeName>
        <fullName evidence="6">Pyrophosphate phospho-hydrolase</fullName>
    </alternativeName>
</protein>
<evidence type="ECO:0000256" key="7">
    <source>
        <dbReference type="ARBA" id="ARBA00047820"/>
    </source>
</evidence>
<dbReference type="CDD" id="cd04597">
    <property type="entry name" value="CBS_pair_inorgPPase"/>
    <property type="match status" value="1"/>
</dbReference>
<dbReference type="OrthoDB" id="9766150at2"/>
<dbReference type="InterPro" id="IPR010766">
    <property type="entry name" value="DRTGG"/>
</dbReference>
<dbReference type="SUPFAM" id="SSF64182">
    <property type="entry name" value="DHH phosphoesterases"/>
    <property type="match status" value="1"/>
</dbReference>
<keyword evidence="4" id="KW-0378">Hydrolase</keyword>
<dbReference type="FunFam" id="3.90.1640.10:FF:000001">
    <property type="entry name" value="Probable manganese-dependent inorganic pyrophosphatase"/>
    <property type="match status" value="1"/>
</dbReference>
<dbReference type="NCBIfam" id="NF011443">
    <property type="entry name" value="PRK14869.1-5"/>
    <property type="match status" value="1"/>
</dbReference>
<dbReference type="SUPFAM" id="SSF75138">
    <property type="entry name" value="HprK N-terminal domain-like"/>
    <property type="match status" value="1"/>
</dbReference>
<evidence type="ECO:0000256" key="6">
    <source>
        <dbReference type="ARBA" id="ARBA00032535"/>
    </source>
</evidence>
<evidence type="ECO:0000256" key="8">
    <source>
        <dbReference type="PROSITE-ProRule" id="PRU00703"/>
    </source>
</evidence>
<dbReference type="Gene3D" id="3.90.1640.10">
    <property type="entry name" value="inorganic pyrophosphatase (n-terminal core)"/>
    <property type="match status" value="2"/>
</dbReference>
<dbReference type="Pfam" id="PF00571">
    <property type="entry name" value="CBS"/>
    <property type="match status" value="2"/>
</dbReference>
<dbReference type="EC" id="3.6.1.1" evidence="2"/>
<evidence type="ECO:0000256" key="2">
    <source>
        <dbReference type="ARBA" id="ARBA00012146"/>
    </source>
</evidence>
<dbReference type="Gene3D" id="3.40.1390.20">
    <property type="entry name" value="HprK N-terminal domain-like"/>
    <property type="match status" value="1"/>
</dbReference>
<name>A0A1I0AL54_9FIRM</name>
<evidence type="ECO:0000256" key="3">
    <source>
        <dbReference type="ARBA" id="ARBA00022723"/>
    </source>
</evidence>
<dbReference type="GO" id="GO:0005737">
    <property type="term" value="C:cytoplasm"/>
    <property type="evidence" value="ECO:0007669"/>
    <property type="project" value="InterPro"/>
</dbReference>
<dbReference type="STRING" id="426128.SAMN05660297_00977"/>
<dbReference type="InterPro" id="IPR028979">
    <property type="entry name" value="Ser_kin/Pase_Hpr-like_N_sf"/>
</dbReference>
<dbReference type="SMART" id="SM01131">
    <property type="entry name" value="DHHA2"/>
    <property type="match status" value="1"/>
</dbReference>
<dbReference type="InterPro" id="IPR046342">
    <property type="entry name" value="CBS_dom_sf"/>
</dbReference>
<dbReference type="NCBIfam" id="NF011440">
    <property type="entry name" value="PRK14869.1-2"/>
    <property type="match status" value="1"/>
</dbReference>
<keyword evidence="3" id="KW-0479">Metal-binding</keyword>
<dbReference type="Pfam" id="PF01368">
    <property type="entry name" value="DHH"/>
    <property type="match status" value="1"/>
</dbReference>
<feature type="domain" description="CBS" evidence="9">
    <location>
        <begin position="243"/>
        <end position="301"/>
    </location>
</feature>
<dbReference type="NCBIfam" id="NF011442">
    <property type="entry name" value="PRK14869.1-4"/>
    <property type="match status" value="1"/>
</dbReference>
<dbReference type="InterPro" id="IPR038763">
    <property type="entry name" value="DHH_sf"/>
</dbReference>
<keyword evidence="11" id="KW-1185">Reference proteome</keyword>
<keyword evidence="5" id="KW-0464">Manganese</keyword>
<dbReference type="Pfam" id="PF02833">
    <property type="entry name" value="DHHA2"/>
    <property type="match status" value="1"/>
</dbReference>
<comment type="catalytic activity">
    <reaction evidence="7">
        <text>diphosphate + H2O = 2 phosphate + H(+)</text>
        <dbReference type="Rhea" id="RHEA:24576"/>
        <dbReference type="ChEBI" id="CHEBI:15377"/>
        <dbReference type="ChEBI" id="CHEBI:15378"/>
        <dbReference type="ChEBI" id="CHEBI:33019"/>
        <dbReference type="ChEBI" id="CHEBI:43474"/>
        <dbReference type="EC" id="3.6.1.1"/>
    </reaction>
</comment>
<dbReference type="InterPro" id="IPR001667">
    <property type="entry name" value="DDH_dom"/>
</dbReference>
<dbReference type="GO" id="GO:0046872">
    <property type="term" value="F:metal ion binding"/>
    <property type="evidence" value="ECO:0007669"/>
    <property type="project" value="UniProtKB-KW"/>
</dbReference>
<dbReference type="InterPro" id="IPR000644">
    <property type="entry name" value="CBS_dom"/>
</dbReference>
<dbReference type="Gene3D" id="3.10.310.20">
    <property type="entry name" value="DHHA2 domain"/>
    <property type="match status" value="1"/>
</dbReference>
<evidence type="ECO:0000313" key="10">
    <source>
        <dbReference type="EMBL" id="SES95048.1"/>
    </source>
</evidence>
<organism evidence="10 11">
    <name type="scientific">Natronincola peptidivorans</name>
    <dbReference type="NCBI Taxonomy" id="426128"/>
    <lineage>
        <taxon>Bacteria</taxon>
        <taxon>Bacillati</taxon>
        <taxon>Bacillota</taxon>
        <taxon>Clostridia</taxon>
        <taxon>Peptostreptococcales</taxon>
        <taxon>Natronincolaceae</taxon>
        <taxon>Natronincola</taxon>
    </lineage>
</organism>
<evidence type="ECO:0000256" key="1">
    <source>
        <dbReference type="ARBA" id="ARBA00001936"/>
    </source>
</evidence>
<evidence type="ECO:0000256" key="4">
    <source>
        <dbReference type="ARBA" id="ARBA00022801"/>
    </source>
</evidence>
<proteinExistence type="predicted"/>
<dbReference type="AlphaFoldDB" id="A0A1I0AL54"/>
<evidence type="ECO:0000313" key="11">
    <source>
        <dbReference type="Proteomes" id="UP000199568"/>
    </source>
</evidence>
<dbReference type="Pfam" id="PF07085">
    <property type="entry name" value="DRTGG"/>
    <property type="match status" value="1"/>
</dbReference>
<dbReference type="PROSITE" id="PS51371">
    <property type="entry name" value="CBS"/>
    <property type="match status" value="1"/>
</dbReference>
<dbReference type="EMBL" id="FOHU01000003">
    <property type="protein sequence ID" value="SES95048.1"/>
    <property type="molecule type" value="Genomic_DNA"/>
</dbReference>